<evidence type="ECO:0000313" key="1">
    <source>
        <dbReference type="EMBL" id="GIY19147.1"/>
    </source>
</evidence>
<protein>
    <submittedName>
        <fullName evidence="1">Uncharacterized protein</fullName>
    </submittedName>
</protein>
<reference evidence="1 2" key="1">
    <citation type="submission" date="2021-06" db="EMBL/GenBank/DDBJ databases">
        <title>Caerostris extrusa draft genome.</title>
        <authorList>
            <person name="Kono N."/>
            <person name="Arakawa K."/>
        </authorList>
    </citation>
    <scope>NUCLEOTIDE SEQUENCE [LARGE SCALE GENOMIC DNA]</scope>
</reference>
<name>A0AAV4RCS7_CAEEX</name>
<keyword evidence="2" id="KW-1185">Reference proteome</keyword>
<accession>A0AAV4RCS7</accession>
<evidence type="ECO:0000313" key="2">
    <source>
        <dbReference type="Proteomes" id="UP001054945"/>
    </source>
</evidence>
<gene>
    <name evidence="1" type="ORF">CEXT_356981</name>
</gene>
<comment type="caution">
    <text evidence="1">The sequence shown here is derived from an EMBL/GenBank/DDBJ whole genome shotgun (WGS) entry which is preliminary data.</text>
</comment>
<sequence>MSIFGPNQGHLRRGLLSLFYRAILGEPQDGNVPTQDTCLRVFRSLKSNDFDLEYEERPGQPKMAEMTMIF</sequence>
<proteinExistence type="predicted"/>
<dbReference type="AlphaFoldDB" id="A0AAV4RCS7"/>
<dbReference type="EMBL" id="BPLR01007722">
    <property type="protein sequence ID" value="GIY19147.1"/>
    <property type="molecule type" value="Genomic_DNA"/>
</dbReference>
<dbReference type="Proteomes" id="UP001054945">
    <property type="component" value="Unassembled WGS sequence"/>
</dbReference>
<organism evidence="1 2">
    <name type="scientific">Caerostris extrusa</name>
    <name type="common">Bark spider</name>
    <name type="synonym">Caerostris bankana</name>
    <dbReference type="NCBI Taxonomy" id="172846"/>
    <lineage>
        <taxon>Eukaryota</taxon>
        <taxon>Metazoa</taxon>
        <taxon>Ecdysozoa</taxon>
        <taxon>Arthropoda</taxon>
        <taxon>Chelicerata</taxon>
        <taxon>Arachnida</taxon>
        <taxon>Araneae</taxon>
        <taxon>Araneomorphae</taxon>
        <taxon>Entelegynae</taxon>
        <taxon>Araneoidea</taxon>
        <taxon>Araneidae</taxon>
        <taxon>Caerostris</taxon>
    </lineage>
</organism>